<dbReference type="InterPro" id="IPR010998">
    <property type="entry name" value="Integrase_recombinase_N"/>
</dbReference>
<proteinExistence type="predicted"/>
<dbReference type="PROSITE" id="PS51898">
    <property type="entry name" value="TYR_RECOMBINASE"/>
    <property type="match status" value="1"/>
</dbReference>
<dbReference type="PANTHER" id="PTHR30349">
    <property type="entry name" value="PHAGE INTEGRASE-RELATED"/>
    <property type="match status" value="1"/>
</dbReference>
<dbReference type="GO" id="GO:0005737">
    <property type="term" value="C:cytoplasm"/>
    <property type="evidence" value="ECO:0007669"/>
    <property type="project" value="UniProtKB-SubCell"/>
</dbReference>
<dbReference type="InterPro" id="IPR011010">
    <property type="entry name" value="DNA_brk_join_enz"/>
</dbReference>
<sequence>MAGNRNYHDQVIVDNQIKLRELQKQLPKFCAEFFRGVEPTTSSRTRIAYCYDLIVFFNYIKSSNPEMTNVPVVDYPIELLDKITATDIEEYLEYLRYYVTEDGKEHTNGERGIMRKLACLRTLYRYFYKKESIKTNPASIVDMPKIHEKEIVRLDADEVSVLLDQVELGDKLTKSQQKFHDKTKTRDMAILTLLLGTGMRVSECVGIDINDIDFKNSGIKIRRKGGNETVIYFGEEVENALLDYLEERKLIVPQDGHENALFLSLQKRRIGVRAVENLVKKYSSLVTNLKKITPHKLRSTYGTALYKETGDIYLVADILGHKDVNTTKKHYAAIEDERRRKARNAVKLRKD</sequence>
<evidence type="ECO:0000256" key="4">
    <source>
        <dbReference type="ARBA" id="ARBA00022829"/>
    </source>
</evidence>
<evidence type="ECO:0000313" key="13">
    <source>
        <dbReference type="EMBL" id="RHF90955.1"/>
    </source>
</evidence>
<evidence type="ECO:0000256" key="9">
    <source>
        <dbReference type="PROSITE-ProRule" id="PRU01248"/>
    </source>
</evidence>
<accession>A0A413R9P1</accession>
<evidence type="ECO:0000256" key="8">
    <source>
        <dbReference type="ARBA" id="ARBA00023306"/>
    </source>
</evidence>
<evidence type="ECO:0000313" key="14">
    <source>
        <dbReference type="Proteomes" id="UP000284779"/>
    </source>
</evidence>
<evidence type="ECO:0000313" key="15">
    <source>
        <dbReference type="Proteomes" id="UP000286186"/>
    </source>
</evidence>
<keyword evidence="4" id="KW-0159">Chromosome partition</keyword>
<dbReference type="GO" id="GO:0051301">
    <property type="term" value="P:cell division"/>
    <property type="evidence" value="ECO:0007669"/>
    <property type="project" value="UniProtKB-KW"/>
</dbReference>
<evidence type="ECO:0000259" key="10">
    <source>
        <dbReference type="PROSITE" id="PS51898"/>
    </source>
</evidence>
<dbReference type="Proteomes" id="UP000286186">
    <property type="component" value="Unassembled WGS sequence"/>
</dbReference>
<organism evidence="12 14">
    <name type="scientific">Eubacterium ventriosum</name>
    <dbReference type="NCBI Taxonomy" id="39496"/>
    <lineage>
        <taxon>Bacteria</taxon>
        <taxon>Bacillati</taxon>
        <taxon>Bacillota</taxon>
        <taxon>Clostridia</taxon>
        <taxon>Eubacteriales</taxon>
        <taxon>Eubacteriaceae</taxon>
        <taxon>Eubacterium</taxon>
    </lineage>
</organism>
<reference evidence="14 15" key="1">
    <citation type="submission" date="2018-08" db="EMBL/GenBank/DDBJ databases">
        <title>A genome reference for cultivated species of the human gut microbiota.</title>
        <authorList>
            <person name="Zou Y."/>
            <person name="Xue W."/>
            <person name="Luo G."/>
        </authorList>
    </citation>
    <scope>NUCLEOTIDE SEQUENCE [LARGE SCALE GENOMIC DNA]</scope>
    <source>
        <strain evidence="13 15">AM23-22</strain>
        <strain evidence="12 14">AM44-11BH</strain>
    </source>
</reference>
<keyword evidence="8" id="KW-0131">Cell cycle</keyword>
<comment type="subcellular location">
    <subcellularLocation>
        <location evidence="1">Cytoplasm</location>
    </subcellularLocation>
</comment>
<dbReference type="GO" id="GO:0015074">
    <property type="term" value="P:DNA integration"/>
    <property type="evidence" value="ECO:0007669"/>
    <property type="project" value="UniProtKB-KW"/>
</dbReference>
<feature type="domain" description="Core-binding (CB)" evidence="11">
    <location>
        <begin position="24"/>
        <end position="128"/>
    </location>
</feature>
<dbReference type="InterPro" id="IPR044068">
    <property type="entry name" value="CB"/>
</dbReference>
<gene>
    <name evidence="13" type="ORF">DW652_01715</name>
    <name evidence="12" type="ORF">DW944_05155</name>
</gene>
<evidence type="ECO:0000259" key="11">
    <source>
        <dbReference type="PROSITE" id="PS51900"/>
    </source>
</evidence>
<name>A0A413R9P1_9FIRM</name>
<dbReference type="Pfam" id="PF00589">
    <property type="entry name" value="Phage_integrase"/>
    <property type="match status" value="1"/>
</dbReference>
<comment type="caution">
    <text evidence="12">The sequence shown here is derived from an EMBL/GenBank/DDBJ whole genome shotgun (WGS) entry which is preliminary data.</text>
</comment>
<evidence type="ECO:0000256" key="2">
    <source>
        <dbReference type="ARBA" id="ARBA00022490"/>
    </source>
</evidence>
<evidence type="ECO:0000313" key="12">
    <source>
        <dbReference type="EMBL" id="RHA19123.1"/>
    </source>
</evidence>
<dbReference type="Gene3D" id="1.10.150.130">
    <property type="match status" value="1"/>
</dbReference>
<dbReference type="GO" id="GO:0003677">
    <property type="term" value="F:DNA binding"/>
    <property type="evidence" value="ECO:0007669"/>
    <property type="project" value="UniProtKB-UniRule"/>
</dbReference>
<dbReference type="RefSeq" id="WP_117970132.1">
    <property type="nucleotide sequence ID" value="NZ_CATWJF010000003.1"/>
</dbReference>
<keyword evidence="7" id="KW-0233">DNA recombination</keyword>
<evidence type="ECO:0000256" key="7">
    <source>
        <dbReference type="ARBA" id="ARBA00023172"/>
    </source>
</evidence>
<dbReference type="GO" id="GO:0006310">
    <property type="term" value="P:DNA recombination"/>
    <property type="evidence" value="ECO:0007669"/>
    <property type="project" value="UniProtKB-KW"/>
</dbReference>
<dbReference type="InterPro" id="IPR002104">
    <property type="entry name" value="Integrase_catalytic"/>
</dbReference>
<feature type="domain" description="Tyr recombinase" evidence="10">
    <location>
        <begin position="149"/>
        <end position="344"/>
    </location>
</feature>
<protein>
    <submittedName>
        <fullName evidence="12">Integrase</fullName>
    </submittedName>
</protein>
<evidence type="ECO:0000256" key="5">
    <source>
        <dbReference type="ARBA" id="ARBA00022908"/>
    </source>
</evidence>
<dbReference type="EMBL" id="QRHR01000001">
    <property type="protein sequence ID" value="RHF90955.1"/>
    <property type="molecule type" value="Genomic_DNA"/>
</dbReference>
<evidence type="ECO:0000256" key="3">
    <source>
        <dbReference type="ARBA" id="ARBA00022618"/>
    </source>
</evidence>
<dbReference type="InterPro" id="IPR050090">
    <property type="entry name" value="Tyrosine_recombinase_XerCD"/>
</dbReference>
<dbReference type="InterPro" id="IPR013762">
    <property type="entry name" value="Integrase-like_cat_sf"/>
</dbReference>
<keyword evidence="2" id="KW-0963">Cytoplasm</keyword>
<dbReference type="PROSITE" id="PS51900">
    <property type="entry name" value="CB"/>
    <property type="match status" value="1"/>
</dbReference>
<dbReference type="Proteomes" id="UP000284779">
    <property type="component" value="Unassembled WGS sequence"/>
</dbReference>
<keyword evidence="5" id="KW-0229">DNA integration</keyword>
<dbReference type="EMBL" id="QSFD01000004">
    <property type="protein sequence ID" value="RHA19123.1"/>
    <property type="molecule type" value="Genomic_DNA"/>
</dbReference>
<dbReference type="Gene3D" id="1.10.443.10">
    <property type="entry name" value="Intergrase catalytic core"/>
    <property type="match status" value="1"/>
</dbReference>
<keyword evidence="3" id="KW-0132">Cell division</keyword>
<evidence type="ECO:0000256" key="6">
    <source>
        <dbReference type="ARBA" id="ARBA00023125"/>
    </source>
</evidence>
<keyword evidence="6 9" id="KW-0238">DNA-binding</keyword>
<dbReference type="SUPFAM" id="SSF56349">
    <property type="entry name" value="DNA breaking-rejoining enzymes"/>
    <property type="match status" value="1"/>
</dbReference>
<dbReference type="PANTHER" id="PTHR30349:SF77">
    <property type="entry name" value="TYROSINE RECOMBINASE XERC"/>
    <property type="match status" value="1"/>
</dbReference>
<dbReference type="AlphaFoldDB" id="A0A413R9P1"/>
<dbReference type="GO" id="GO:0007059">
    <property type="term" value="P:chromosome segregation"/>
    <property type="evidence" value="ECO:0007669"/>
    <property type="project" value="UniProtKB-KW"/>
</dbReference>
<evidence type="ECO:0000256" key="1">
    <source>
        <dbReference type="ARBA" id="ARBA00004496"/>
    </source>
</evidence>
<keyword evidence="14" id="KW-1185">Reference proteome</keyword>